<proteinExistence type="predicted"/>
<protein>
    <submittedName>
        <fullName evidence="4 5">Protein FAM117B-like isoform X1</fullName>
    </submittedName>
</protein>
<feature type="region of interest" description="Disordered" evidence="2">
    <location>
        <begin position="40"/>
        <end position="63"/>
    </location>
</feature>
<keyword evidence="1" id="KW-0597">Phosphoprotein</keyword>
<reference evidence="4 5" key="1">
    <citation type="submission" date="2025-05" db="UniProtKB">
        <authorList>
            <consortium name="RefSeq"/>
        </authorList>
    </citation>
    <scope>IDENTIFICATION</scope>
</reference>
<name>A0ABM3T0E1_BALAC</name>
<evidence type="ECO:0000256" key="1">
    <source>
        <dbReference type="ARBA" id="ARBA00022553"/>
    </source>
</evidence>
<evidence type="ECO:0000256" key="2">
    <source>
        <dbReference type="SAM" id="MobiDB-lite"/>
    </source>
</evidence>
<dbReference type="GeneID" id="130706890"/>
<evidence type="ECO:0000313" key="4">
    <source>
        <dbReference type="RefSeq" id="XP_057395559.1"/>
    </source>
</evidence>
<accession>A0ABM3T0E1</accession>
<evidence type="ECO:0000313" key="5">
    <source>
        <dbReference type="RefSeq" id="XP_057395560.1"/>
    </source>
</evidence>
<dbReference type="PANTHER" id="PTHR14972">
    <property type="entry name" value="AGAP011572-PA"/>
    <property type="match status" value="1"/>
</dbReference>
<organism evidence="3 4">
    <name type="scientific">Balaenoptera acutorostrata</name>
    <name type="common">Common minke whale</name>
    <name type="synonym">Balaena rostrata</name>
    <dbReference type="NCBI Taxonomy" id="9767"/>
    <lineage>
        <taxon>Eukaryota</taxon>
        <taxon>Metazoa</taxon>
        <taxon>Chordata</taxon>
        <taxon>Craniata</taxon>
        <taxon>Vertebrata</taxon>
        <taxon>Euteleostomi</taxon>
        <taxon>Mammalia</taxon>
        <taxon>Eutheria</taxon>
        <taxon>Laurasiatheria</taxon>
        <taxon>Artiodactyla</taxon>
        <taxon>Whippomorpha</taxon>
        <taxon>Cetacea</taxon>
        <taxon>Mysticeti</taxon>
        <taxon>Balaenopteridae</taxon>
        <taxon>Balaenoptera</taxon>
    </lineage>
</organism>
<keyword evidence="3" id="KW-1185">Reference proteome</keyword>
<dbReference type="InterPro" id="IPR026642">
    <property type="entry name" value="Glcci1/FAM117"/>
</dbReference>
<dbReference type="Proteomes" id="UP001652580">
    <property type="component" value="Unplaced"/>
</dbReference>
<dbReference type="RefSeq" id="XP_057395560.1">
    <property type="nucleotide sequence ID" value="XM_057539577.1"/>
</dbReference>
<dbReference type="PANTHER" id="PTHR14972:SF3">
    <property type="entry name" value="GLUCOCORTICOID-INDUCED TRANSCRIPT 1 PROTEIN"/>
    <property type="match status" value="1"/>
</dbReference>
<sequence length="144" mass="15758">MVAVSISNFTAPNSLKKGGLPAATTGAALKIHPGSLTLTSCDPSHRVDRPKSHQVRTSGTIRRTSSLDTITGPYLTGQWPRDPHVHYPSCMKDKATQSGQAKISSSSNLWYNKANLFFGYDNRTLSHRTVATRSSCSLPFMHER</sequence>
<dbReference type="RefSeq" id="XP_057395561.1">
    <property type="nucleotide sequence ID" value="XM_057539578.1"/>
</dbReference>
<dbReference type="Pfam" id="PF15388">
    <property type="entry name" value="FAM117"/>
    <property type="match status" value="1"/>
</dbReference>
<evidence type="ECO:0000313" key="3">
    <source>
        <dbReference type="Proteomes" id="UP001652580"/>
    </source>
</evidence>
<evidence type="ECO:0000313" key="6">
    <source>
        <dbReference type="RefSeq" id="XP_057395561.1"/>
    </source>
</evidence>
<gene>
    <name evidence="4 5 6" type="primary">LOC130706890</name>
</gene>
<dbReference type="RefSeq" id="XP_057395559.1">
    <property type="nucleotide sequence ID" value="XM_057539576.1"/>
</dbReference>